<dbReference type="EMBL" id="JYDL01000020">
    <property type="protein sequence ID" value="KRX23995.1"/>
    <property type="molecule type" value="Genomic_DNA"/>
</dbReference>
<accession>A0A0V0SB95</accession>
<evidence type="ECO:0000313" key="1">
    <source>
        <dbReference type="EMBL" id="KRX23995.1"/>
    </source>
</evidence>
<comment type="caution">
    <text evidence="1">The sequence shown here is derived from an EMBL/GenBank/DDBJ whole genome shotgun (WGS) entry which is preliminary data.</text>
</comment>
<dbReference type="Proteomes" id="UP000054630">
    <property type="component" value="Unassembled WGS sequence"/>
</dbReference>
<name>A0A0V0SB95_9BILA</name>
<protein>
    <submittedName>
        <fullName evidence="1">Uncharacterized protein</fullName>
    </submittedName>
</protein>
<dbReference type="AlphaFoldDB" id="A0A0V0SB95"/>
<reference evidence="1 2" key="1">
    <citation type="submission" date="2015-01" db="EMBL/GenBank/DDBJ databases">
        <title>Evolution of Trichinella species and genotypes.</title>
        <authorList>
            <person name="Korhonen P.K."/>
            <person name="Edoardo P."/>
            <person name="Giuseppe L.R."/>
            <person name="Gasser R.B."/>
        </authorList>
    </citation>
    <scope>NUCLEOTIDE SEQUENCE [LARGE SCALE GENOMIC DNA]</scope>
    <source>
        <strain evidence="1">ISS37</strain>
    </source>
</reference>
<sequence>MHAEASMPACLPACVYETAAALMKSRLVNAEVFEVCEKIPTYLPFVRFSFGQDQSVQETPACQVSQHCANQLLSANVVPFVRKFLVE</sequence>
<gene>
    <name evidence="1" type="ORF">T07_5362</name>
</gene>
<proteinExistence type="predicted"/>
<evidence type="ECO:0000313" key="2">
    <source>
        <dbReference type="Proteomes" id="UP000054630"/>
    </source>
</evidence>
<organism evidence="1 2">
    <name type="scientific">Trichinella nelsoni</name>
    <dbReference type="NCBI Taxonomy" id="6336"/>
    <lineage>
        <taxon>Eukaryota</taxon>
        <taxon>Metazoa</taxon>
        <taxon>Ecdysozoa</taxon>
        <taxon>Nematoda</taxon>
        <taxon>Enoplea</taxon>
        <taxon>Dorylaimia</taxon>
        <taxon>Trichinellida</taxon>
        <taxon>Trichinellidae</taxon>
        <taxon>Trichinella</taxon>
    </lineage>
</organism>
<keyword evidence="2" id="KW-1185">Reference proteome</keyword>